<evidence type="ECO:0000256" key="4">
    <source>
        <dbReference type="ARBA" id="ARBA00022833"/>
    </source>
</evidence>
<dbReference type="SMART" id="SM00271">
    <property type="entry name" value="DnaJ"/>
    <property type="match status" value="1"/>
</dbReference>
<evidence type="ECO:0008006" key="13">
    <source>
        <dbReference type="Google" id="ProtNLM"/>
    </source>
</evidence>
<dbReference type="Pfam" id="PF00226">
    <property type="entry name" value="DnaJ"/>
    <property type="match status" value="1"/>
</dbReference>
<dbReference type="GO" id="GO:0043130">
    <property type="term" value="F:ubiquitin binding"/>
    <property type="evidence" value="ECO:0007669"/>
    <property type="project" value="InterPro"/>
</dbReference>
<evidence type="ECO:0000313" key="12">
    <source>
        <dbReference type="Proteomes" id="UP000004994"/>
    </source>
</evidence>
<accession>A0A3Q7FTP6</accession>
<dbReference type="InterPro" id="IPR036869">
    <property type="entry name" value="J_dom_sf"/>
</dbReference>
<feature type="compositionally biased region" description="Low complexity" evidence="7">
    <location>
        <begin position="17"/>
        <end position="28"/>
    </location>
</feature>
<dbReference type="CDD" id="cd10747">
    <property type="entry name" value="DnaJ_C"/>
    <property type="match status" value="1"/>
</dbReference>
<reference evidence="11" key="1">
    <citation type="journal article" date="2012" name="Nature">
        <title>The tomato genome sequence provides insights into fleshy fruit evolution.</title>
        <authorList>
            <consortium name="Tomato Genome Consortium"/>
        </authorList>
    </citation>
    <scope>NUCLEOTIDE SEQUENCE [LARGE SCALE GENOMIC DNA]</scope>
    <source>
        <strain evidence="11">cv. Heinz 1706</strain>
    </source>
</reference>
<keyword evidence="12" id="KW-1185">Reference proteome</keyword>
<dbReference type="AlphaFoldDB" id="A0A3Q7FTP6"/>
<dbReference type="PROSITE" id="PS00636">
    <property type="entry name" value="DNAJ_1"/>
    <property type="match status" value="1"/>
</dbReference>
<dbReference type="InterPro" id="IPR012724">
    <property type="entry name" value="DnaJ"/>
</dbReference>
<feature type="compositionally biased region" description="Basic and acidic residues" evidence="7">
    <location>
        <begin position="692"/>
        <end position="705"/>
    </location>
</feature>
<dbReference type="PROSITE" id="PS50076">
    <property type="entry name" value="DNAJ_2"/>
    <property type="match status" value="1"/>
</dbReference>
<dbReference type="Gramene" id="Solyc03g116790.3.1">
    <property type="protein sequence ID" value="Solyc03g116790.3.1"/>
    <property type="gene ID" value="Solyc03g116790.3"/>
</dbReference>
<dbReference type="Proteomes" id="UP000004994">
    <property type="component" value="Chromosome 3"/>
</dbReference>
<evidence type="ECO:0000256" key="1">
    <source>
        <dbReference type="ARBA" id="ARBA00022723"/>
    </source>
</evidence>
<dbReference type="PANTHER" id="PTHR43096:SF22">
    <property type="entry name" value="MOLECULAR CHAPERONE HSP40_DNAJ FAMILY PROTEIN"/>
    <property type="match status" value="1"/>
</dbReference>
<evidence type="ECO:0000256" key="6">
    <source>
        <dbReference type="SAM" id="Coils"/>
    </source>
</evidence>
<dbReference type="SUPFAM" id="SSF49493">
    <property type="entry name" value="HSP40/DnaJ peptide-binding domain"/>
    <property type="match status" value="2"/>
</dbReference>
<dbReference type="FunCoup" id="A0A3Q7FTP6">
    <property type="interactions" value="956"/>
</dbReference>
<dbReference type="Pfam" id="PF02845">
    <property type="entry name" value="CUE"/>
    <property type="match status" value="1"/>
</dbReference>
<evidence type="ECO:0000259" key="9">
    <source>
        <dbReference type="PROSITE" id="PS51140"/>
    </source>
</evidence>
<protein>
    <recommendedName>
        <fullName evidence="13">J domain-containing protein</fullName>
    </recommendedName>
</protein>
<evidence type="ECO:0000259" key="8">
    <source>
        <dbReference type="PROSITE" id="PS50076"/>
    </source>
</evidence>
<feature type="region of interest" description="Disordered" evidence="7">
    <location>
        <begin position="661"/>
        <end position="705"/>
    </location>
</feature>
<feature type="domain" description="CR-type" evidence="10">
    <location>
        <begin position="406"/>
        <end position="509"/>
    </location>
</feature>
<feature type="region of interest" description="Disordered" evidence="7">
    <location>
        <begin position="15"/>
        <end position="35"/>
    </location>
</feature>
<feature type="coiled-coil region" evidence="6">
    <location>
        <begin position="207"/>
        <end position="234"/>
    </location>
</feature>
<keyword evidence="3 5" id="KW-0863">Zinc-finger</keyword>
<proteinExistence type="inferred from homology"/>
<dbReference type="Gene3D" id="1.10.8.10">
    <property type="entry name" value="DNA helicase RuvA subunit, C-terminal domain"/>
    <property type="match status" value="1"/>
</dbReference>
<dbReference type="SUPFAM" id="SSF57938">
    <property type="entry name" value="DnaJ/Hsp40 cysteine-rich domain"/>
    <property type="match status" value="1"/>
</dbReference>
<keyword evidence="2" id="KW-0677">Repeat</keyword>
<dbReference type="Pfam" id="PF01556">
    <property type="entry name" value="DnaJ_C"/>
    <property type="match status" value="1"/>
</dbReference>
<feature type="domain" description="J" evidence="8">
    <location>
        <begin position="273"/>
        <end position="337"/>
    </location>
</feature>
<feature type="region of interest" description="Disordered" evidence="7">
    <location>
        <begin position="94"/>
        <end position="116"/>
    </location>
</feature>
<dbReference type="GO" id="GO:0005524">
    <property type="term" value="F:ATP binding"/>
    <property type="evidence" value="ECO:0007669"/>
    <property type="project" value="InterPro"/>
</dbReference>
<organism evidence="11">
    <name type="scientific">Solanum lycopersicum</name>
    <name type="common">Tomato</name>
    <name type="synonym">Lycopersicon esculentum</name>
    <dbReference type="NCBI Taxonomy" id="4081"/>
    <lineage>
        <taxon>Eukaryota</taxon>
        <taxon>Viridiplantae</taxon>
        <taxon>Streptophyta</taxon>
        <taxon>Embryophyta</taxon>
        <taxon>Tracheophyta</taxon>
        <taxon>Spermatophyta</taxon>
        <taxon>Magnoliopsida</taxon>
        <taxon>eudicotyledons</taxon>
        <taxon>Gunneridae</taxon>
        <taxon>Pentapetalae</taxon>
        <taxon>asterids</taxon>
        <taxon>lamiids</taxon>
        <taxon>Solanales</taxon>
        <taxon>Solanaceae</taxon>
        <taxon>Solanoideae</taxon>
        <taxon>Solaneae</taxon>
        <taxon>Solanum</taxon>
        <taxon>Solanum subgen. Lycopersicon</taxon>
    </lineage>
</organism>
<dbReference type="Gene3D" id="2.60.260.20">
    <property type="entry name" value="Urease metallochaperone UreE, N-terminal domain"/>
    <property type="match status" value="2"/>
</dbReference>
<sequence>MSAIVCGKRSFFEDLQSPSPTSASPPVSKKIRCSSSTSPVRFPTSLIDQLRTLFPDMDNQVVEKALEESGNDLDAAIKRLHELHLVYGDAKTVADGEMDNGEKPTNGPDVQSEGPPLQNNLPADGAEWVELLVREMMSATSVDDARARATRVLESLERSISVHAGAAAAENVHKENVMLKEQIEVFLREKAIFKRAIAIQHERQKEYDDRNQEVQQLKQMIAQYQEQIKNLETSSSAEASPVKAVEHTKKQACWHLKIPGRRFGRLVVAAAADYYSTLGVPKSANSKDIKAAYRRLARQYHPDVNKEPNAPEKFKEIKDAYEILSDDKKRALYDQYGEAGVKSSVGAQAGAYTTNPFDLFETFFGPSMGGFGMDGAGFGTRRRSTVTKGEDLRYDMTLEFSAAIFGAEKDFELSHLETCEVCVGTGAKVGSKMRICSTCGGRGQVMRTEQTPFGMFSQYESIFRTPESFLRKSICLLLHVSVCPNCGGDGEMISEYCRKCSGEGRIRVKKDIKVKIPPGVNKGSILRVAGEGDAGPRGAPPGDLYVYLDIEEIPEIQRDGINLISTVSVGYLDAILGAVVKSFSLAGRGGLKVKTVDGLTDLQIPPGTQPGDVLVLARKGAPKLNKPSIRGDHLFTIKVSIPKRISVMERELLEELASLTKGSSTRTKTRPAVQQTAKVTETPVGSDSSAAKTDESSSEDRDDPLKKLANFAGSVVNGALKWLRDNL</sequence>
<dbReference type="InterPro" id="IPR002939">
    <property type="entry name" value="DnaJ_C"/>
</dbReference>
<dbReference type="SUPFAM" id="SSF46565">
    <property type="entry name" value="Chaperone J-domain"/>
    <property type="match status" value="1"/>
</dbReference>
<dbReference type="HAMAP" id="MF_01152">
    <property type="entry name" value="DnaJ"/>
    <property type="match status" value="1"/>
</dbReference>
<dbReference type="InterPro" id="IPR018253">
    <property type="entry name" value="DnaJ_domain_CS"/>
</dbReference>
<dbReference type="GO" id="GO:0031072">
    <property type="term" value="F:heat shock protein binding"/>
    <property type="evidence" value="ECO:0007669"/>
    <property type="project" value="InterPro"/>
</dbReference>
<keyword evidence="1 5" id="KW-0479">Metal-binding</keyword>
<dbReference type="PaxDb" id="4081-Solyc03g116790.2.1"/>
<feature type="compositionally biased region" description="Polar residues" evidence="7">
    <location>
        <begin position="661"/>
        <end position="691"/>
    </location>
</feature>
<dbReference type="GO" id="GO:0042026">
    <property type="term" value="P:protein refolding"/>
    <property type="evidence" value="ECO:0000318"/>
    <property type="project" value="GO_Central"/>
</dbReference>
<dbReference type="FunFam" id="2.60.260.20:FF:000009">
    <property type="entry name" value="Putative Mitochondrial DnaJ chaperone"/>
    <property type="match status" value="1"/>
</dbReference>
<dbReference type="GO" id="GO:0008270">
    <property type="term" value="F:zinc ion binding"/>
    <property type="evidence" value="ECO:0007669"/>
    <property type="project" value="UniProtKB-KW"/>
</dbReference>
<keyword evidence="6" id="KW-0175">Coiled coil</keyword>
<feature type="zinc finger region" description="CR-type" evidence="5">
    <location>
        <begin position="406"/>
        <end position="509"/>
    </location>
</feature>
<keyword evidence="4 5" id="KW-0862">Zinc</keyword>
<dbReference type="InterPro" id="IPR001305">
    <property type="entry name" value="HSP_DnaJ_Cys-rich_dom"/>
</dbReference>
<dbReference type="SUPFAM" id="SSF46934">
    <property type="entry name" value="UBA-like"/>
    <property type="match status" value="1"/>
</dbReference>
<dbReference type="InterPro" id="IPR001623">
    <property type="entry name" value="DnaJ_domain"/>
</dbReference>
<dbReference type="InterPro" id="IPR009060">
    <property type="entry name" value="UBA-like_sf"/>
</dbReference>
<dbReference type="GO" id="GO:0009507">
    <property type="term" value="C:chloroplast"/>
    <property type="evidence" value="ECO:0007669"/>
    <property type="project" value="EnsemblPlants"/>
</dbReference>
<dbReference type="PROSITE" id="PS51188">
    <property type="entry name" value="ZF_CR"/>
    <property type="match status" value="1"/>
</dbReference>
<evidence type="ECO:0000259" key="10">
    <source>
        <dbReference type="PROSITE" id="PS51188"/>
    </source>
</evidence>
<evidence type="ECO:0000256" key="2">
    <source>
        <dbReference type="ARBA" id="ARBA00022737"/>
    </source>
</evidence>
<dbReference type="CDD" id="cd10719">
    <property type="entry name" value="DnaJ_zf"/>
    <property type="match status" value="1"/>
</dbReference>
<evidence type="ECO:0000256" key="5">
    <source>
        <dbReference type="PROSITE-ProRule" id="PRU00546"/>
    </source>
</evidence>
<dbReference type="GO" id="GO:0009408">
    <property type="term" value="P:response to heat"/>
    <property type="evidence" value="ECO:0007669"/>
    <property type="project" value="InterPro"/>
</dbReference>
<dbReference type="Gene3D" id="1.10.287.110">
    <property type="entry name" value="DnaJ domain"/>
    <property type="match status" value="1"/>
</dbReference>
<dbReference type="PROSITE" id="PS51140">
    <property type="entry name" value="CUE"/>
    <property type="match status" value="1"/>
</dbReference>
<dbReference type="PRINTS" id="PR00625">
    <property type="entry name" value="JDOMAIN"/>
</dbReference>
<dbReference type="GO" id="GO:0005737">
    <property type="term" value="C:cytoplasm"/>
    <property type="evidence" value="ECO:0000318"/>
    <property type="project" value="GO_Central"/>
</dbReference>
<feature type="domain" description="CUE" evidence="9">
    <location>
        <begin position="42"/>
        <end position="85"/>
    </location>
</feature>
<evidence type="ECO:0000313" key="11">
    <source>
        <dbReference type="EnsemblPlants" id="Solyc03g116790.3.1"/>
    </source>
</evidence>
<reference evidence="11" key="2">
    <citation type="submission" date="2019-01" db="UniProtKB">
        <authorList>
            <consortium name="EnsemblPlants"/>
        </authorList>
    </citation>
    <scope>IDENTIFICATION</scope>
    <source>
        <strain evidence="11">cv. Heinz 1706</strain>
    </source>
</reference>
<dbReference type="STRING" id="4081.A0A3Q7FTP6"/>
<dbReference type="InterPro" id="IPR003892">
    <property type="entry name" value="CUE"/>
</dbReference>
<dbReference type="EnsemblPlants" id="Solyc03g116790.3.1">
    <property type="protein sequence ID" value="Solyc03g116790.3.1"/>
    <property type="gene ID" value="Solyc03g116790.3"/>
</dbReference>
<dbReference type="InterPro" id="IPR036410">
    <property type="entry name" value="HSP_DnaJ_Cys-rich_dom_sf"/>
</dbReference>
<dbReference type="CDD" id="cd06257">
    <property type="entry name" value="DnaJ"/>
    <property type="match status" value="1"/>
</dbReference>
<dbReference type="InterPro" id="IPR008971">
    <property type="entry name" value="HSP40/DnaJ_pept-bd"/>
</dbReference>
<dbReference type="PANTHER" id="PTHR43096">
    <property type="entry name" value="DNAJ HOMOLOG 1, MITOCHONDRIAL-RELATED"/>
    <property type="match status" value="1"/>
</dbReference>
<evidence type="ECO:0000256" key="3">
    <source>
        <dbReference type="ARBA" id="ARBA00022771"/>
    </source>
</evidence>
<dbReference type="FunFam" id="1.10.287.110:FF:000037">
    <property type="entry name" value="Chaperone protein dnaJ A6 chloroplastic"/>
    <property type="match status" value="1"/>
</dbReference>
<dbReference type="CDD" id="cd14279">
    <property type="entry name" value="CUE"/>
    <property type="match status" value="1"/>
</dbReference>
<evidence type="ECO:0000256" key="7">
    <source>
        <dbReference type="SAM" id="MobiDB-lite"/>
    </source>
</evidence>
<dbReference type="InParanoid" id="A0A3Q7FTP6"/>
<name>A0A3Q7FTP6_SOLLC</name>
<dbReference type="Gene3D" id="2.10.230.10">
    <property type="entry name" value="Heat shock protein DnaJ, cysteine-rich domain"/>
    <property type="match status" value="1"/>
</dbReference>
<dbReference type="GO" id="GO:0051082">
    <property type="term" value="F:unfolded protein binding"/>
    <property type="evidence" value="ECO:0000318"/>
    <property type="project" value="GO_Central"/>
</dbReference>